<organism evidence="1 2">
    <name type="scientific">Variovorax paradoxus</name>
    <dbReference type="NCBI Taxonomy" id="34073"/>
    <lineage>
        <taxon>Bacteria</taxon>
        <taxon>Pseudomonadati</taxon>
        <taxon>Pseudomonadota</taxon>
        <taxon>Betaproteobacteria</taxon>
        <taxon>Burkholderiales</taxon>
        <taxon>Comamonadaceae</taxon>
        <taxon>Variovorax</taxon>
    </lineage>
</organism>
<gene>
    <name evidence="1" type="ORF">DI563_03070</name>
</gene>
<evidence type="ECO:0000313" key="1">
    <source>
        <dbReference type="EMBL" id="PZQ77614.1"/>
    </source>
</evidence>
<name>A0A2W5QKU8_VARPD</name>
<comment type="caution">
    <text evidence="1">The sequence shown here is derived from an EMBL/GenBank/DDBJ whole genome shotgun (WGS) entry which is preliminary data.</text>
</comment>
<dbReference type="AlphaFoldDB" id="A0A2W5QKU8"/>
<dbReference type="EMBL" id="QFPP01000014">
    <property type="protein sequence ID" value="PZQ77614.1"/>
    <property type="molecule type" value="Genomic_DNA"/>
</dbReference>
<reference evidence="1 2" key="1">
    <citation type="submission" date="2017-08" db="EMBL/GenBank/DDBJ databases">
        <title>Infants hospitalized years apart are colonized by the same room-sourced microbial strains.</title>
        <authorList>
            <person name="Brooks B."/>
            <person name="Olm M.R."/>
            <person name="Firek B.A."/>
            <person name="Baker R."/>
            <person name="Thomas B.C."/>
            <person name="Morowitz M.J."/>
            <person name="Banfield J.F."/>
        </authorList>
    </citation>
    <scope>NUCLEOTIDE SEQUENCE [LARGE SCALE GENOMIC DNA]</scope>
    <source>
        <strain evidence="1">S2_005_003_R2_41</strain>
    </source>
</reference>
<accession>A0A2W5QKU8</accession>
<protein>
    <submittedName>
        <fullName evidence="1">Uncharacterized protein</fullName>
    </submittedName>
</protein>
<evidence type="ECO:0000313" key="2">
    <source>
        <dbReference type="Proteomes" id="UP000249135"/>
    </source>
</evidence>
<dbReference type="Proteomes" id="UP000249135">
    <property type="component" value="Unassembled WGS sequence"/>
</dbReference>
<proteinExistence type="predicted"/>
<sequence>MNNVEQSDRRNLRLFVLELRAELNRVEESIQQMQHRATELLGLLQQDFQSQSERMYRDLERAIVEGSDDTPAVPLRHPALEELPITPVSTPAPRRLRAVPSLLVARKSMTRS</sequence>